<keyword evidence="3" id="KW-0560">Oxidoreductase</keyword>
<evidence type="ECO:0000256" key="2">
    <source>
        <dbReference type="ARBA" id="ARBA00022723"/>
    </source>
</evidence>
<reference evidence="6 7" key="1">
    <citation type="submission" date="2014-09" db="EMBL/GenBank/DDBJ databases">
        <authorList>
            <person name="Martin A.A."/>
        </authorList>
    </citation>
    <scope>NUCLEOTIDE SEQUENCE</scope>
    <source>
        <strain evidence="7">ED321</strain>
        <strain evidence="6">ED321 Heterogonic</strain>
    </source>
</reference>
<dbReference type="CTD" id="36382308"/>
<dbReference type="GO" id="GO:0003834">
    <property type="term" value="F:beta-carotene 15,15'-dioxygenase activity"/>
    <property type="evidence" value="ECO:0007669"/>
    <property type="project" value="TreeGrafter"/>
</dbReference>
<proteinExistence type="inferred from homology"/>
<sequence>MEETDCKTLFSNFDEIPDDIVCEIKGNVPTWLKGTLLRNGPGMFKIGDTSYNHWFDGMAYIQKYAIENGKMKYSAKYLKSDTYNDNMRANRIVVNEFGTSAFSDPCKNIFKKFFNFFLPDKTTDNCLVNFVKCSDKVYATTETPYLREIDINTLETGEKIDMNKYIALHTNTAHQHYDKEGNIYNIGSSFGKNATFIFTKTIPPKNKNIGEDEDNFKNTEIIGKILATNSLMPPYYHSFGYTDNYMILIDSPLRMNIKKVLGKKLTGISFRETFEWLENTNTYIHVLDKKTGKKIDIDIESEPFFVFHHANSFEIDDFIVIDLCAVEEPGLLDEFNLNELREGKILQTNDSRCAFLHRIILPTKISSTAKENDDLLINYPDKSHRCRATLTDEGKVLCRGERLCPIPFEFPQFNYNLCGKPSKYVYGAIIQRLEKDGDAIIKVDTTTKTYITWKKDKKSHLPTEPIFIPSPDGTEEDDGILMLPIITNYKSGDKPFVLFLDAKDLSEIGRSYIPVQLPMGFHAMYVPK</sequence>
<dbReference type="Pfam" id="PF03055">
    <property type="entry name" value="RPE65"/>
    <property type="match status" value="1"/>
</dbReference>
<dbReference type="EMBL" id="LN609529">
    <property type="protein sequence ID" value="CEF69937.1"/>
    <property type="molecule type" value="Genomic_DNA"/>
</dbReference>
<dbReference type="eggNOG" id="KOG1285">
    <property type="taxonomic scope" value="Eukaryota"/>
</dbReference>
<dbReference type="InterPro" id="IPR004294">
    <property type="entry name" value="Carotenoid_Oase"/>
</dbReference>
<dbReference type="WormBase" id="SRAE_2000458300">
    <property type="protein sequence ID" value="SRP02236"/>
    <property type="gene ID" value="WBGene00264815"/>
</dbReference>
<feature type="binding site" evidence="5">
    <location>
        <position position="237"/>
    </location>
    <ligand>
        <name>Fe cation</name>
        <dbReference type="ChEBI" id="CHEBI:24875"/>
        <note>catalytic</note>
    </ligand>
</feature>
<feature type="binding site" evidence="5">
    <location>
        <position position="522"/>
    </location>
    <ligand>
        <name>Fe cation</name>
        <dbReference type="ChEBI" id="CHEBI:24875"/>
        <note>catalytic</note>
    </ligand>
</feature>
<comment type="similarity">
    <text evidence="1">Belongs to the carotenoid oxygenase family.</text>
</comment>
<dbReference type="PANTHER" id="PTHR10543:SF24">
    <property type="entry name" value="CAROTENOID ISOMEROOXYGENASE"/>
    <property type="match status" value="1"/>
</dbReference>
<feature type="binding site" evidence="5">
    <location>
        <position position="308"/>
    </location>
    <ligand>
        <name>Fe cation</name>
        <dbReference type="ChEBI" id="CHEBI:24875"/>
        <note>catalytic</note>
    </ligand>
</feature>
<organism evidence="6">
    <name type="scientific">Strongyloides ratti</name>
    <name type="common">Parasitic roundworm</name>
    <dbReference type="NCBI Taxonomy" id="34506"/>
    <lineage>
        <taxon>Eukaryota</taxon>
        <taxon>Metazoa</taxon>
        <taxon>Ecdysozoa</taxon>
        <taxon>Nematoda</taxon>
        <taxon>Chromadorea</taxon>
        <taxon>Rhabditida</taxon>
        <taxon>Tylenchina</taxon>
        <taxon>Panagrolaimomorpha</taxon>
        <taxon>Strongyloidoidea</taxon>
        <taxon>Strongyloididae</taxon>
        <taxon>Strongyloides</taxon>
    </lineage>
</organism>
<dbReference type="GO" id="GO:0042574">
    <property type="term" value="P:retinal metabolic process"/>
    <property type="evidence" value="ECO:0007669"/>
    <property type="project" value="TreeGrafter"/>
</dbReference>
<evidence type="ECO:0000256" key="3">
    <source>
        <dbReference type="ARBA" id="ARBA00023002"/>
    </source>
</evidence>
<name>A0A090LJC2_STRRB</name>
<dbReference type="GO" id="GO:0016121">
    <property type="term" value="P:carotene catabolic process"/>
    <property type="evidence" value="ECO:0007669"/>
    <property type="project" value="TreeGrafter"/>
</dbReference>
<keyword evidence="7" id="KW-1185">Reference proteome</keyword>
<evidence type="ECO:0000313" key="6">
    <source>
        <dbReference type="EMBL" id="CEF69937.1"/>
    </source>
</evidence>
<dbReference type="GO" id="GO:0046872">
    <property type="term" value="F:metal ion binding"/>
    <property type="evidence" value="ECO:0007669"/>
    <property type="project" value="UniProtKB-KW"/>
</dbReference>
<dbReference type="OMA" id="INYRSHI"/>
<feature type="binding site" evidence="5">
    <location>
        <position position="174"/>
    </location>
    <ligand>
        <name>Fe cation</name>
        <dbReference type="ChEBI" id="CHEBI:24875"/>
        <note>catalytic</note>
    </ligand>
</feature>
<evidence type="ECO:0000313" key="7">
    <source>
        <dbReference type="Proteomes" id="UP000035682"/>
    </source>
</evidence>
<gene>
    <name evidence="6 8 9" type="ORF">SRAE_2000458300</name>
</gene>
<dbReference type="RefSeq" id="XP_024509136.1">
    <property type="nucleotide sequence ID" value="XM_024643469.1"/>
</dbReference>
<dbReference type="GO" id="GO:0010436">
    <property type="term" value="F:carotenoid dioxygenase activity"/>
    <property type="evidence" value="ECO:0007669"/>
    <property type="project" value="TreeGrafter"/>
</dbReference>
<dbReference type="PANTHER" id="PTHR10543">
    <property type="entry name" value="BETA-CAROTENE DIOXYGENASE"/>
    <property type="match status" value="1"/>
</dbReference>
<evidence type="ECO:0000313" key="8">
    <source>
        <dbReference type="WBParaSite" id="SRAE_2000458300.1"/>
    </source>
</evidence>
<protein>
    <submittedName>
        <fullName evidence="6 8">Carotenoid isomerooxygenase</fullName>
    </submittedName>
</protein>
<evidence type="ECO:0000313" key="9">
    <source>
        <dbReference type="WormBase" id="SRAE_2000458300"/>
    </source>
</evidence>
<keyword evidence="2 5" id="KW-0479">Metal-binding</keyword>
<accession>A0A090LJC2</accession>
<dbReference type="OrthoDB" id="407010at2759"/>
<keyword evidence="4 5" id="KW-0408">Iron</keyword>
<dbReference type="GeneID" id="36382308"/>
<comment type="cofactor">
    <cofactor evidence="5">
        <name>Fe(2+)</name>
        <dbReference type="ChEBI" id="CHEBI:29033"/>
    </cofactor>
    <text evidence="5">Binds 1 Fe(2+) ion per subunit.</text>
</comment>
<dbReference type="WBParaSite" id="SRAE_2000458300.1">
    <property type="protein sequence ID" value="SRAE_2000458300.1"/>
    <property type="gene ID" value="WBGene00264815"/>
</dbReference>
<dbReference type="Proteomes" id="UP000035682">
    <property type="component" value="Unplaced"/>
</dbReference>
<evidence type="ECO:0000256" key="4">
    <source>
        <dbReference type="ARBA" id="ARBA00023004"/>
    </source>
</evidence>
<evidence type="ECO:0000256" key="5">
    <source>
        <dbReference type="PIRSR" id="PIRSR604294-1"/>
    </source>
</evidence>
<dbReference type="STRING" id="34506.A0A090LJC2"/>
<dbReference type="AlphaFoldDB" id="A0A090LJC2"/>
<reference evidence="8" key="2">
    <citation type="submission" date="2020-12" db="UniProtKB">
        <authorList>
            <consortium name="WormBaseParasite"/>
        </authorList>
    </citation>
    <scope>IDENTIFICATION</scope>
</reference>
<evidence type="ECO:0000256" key="1">
    <source>
        <dbReference type="ARBA" id="ARBA00006787"/>
    </source>
</evidence>